<keyword evidence="3" id="KW-1185">Reference proteome</keyword>
<dbReference type="RefSeq" id="WP_279530127.1">
    <property type="nucleotide sequence ID" value="NZ_CP122312.1"/>
</dbReference>
<dbReference type="AlphaFoldDB" id="A0ABD5Z877"/>
<name>A0ABD5Z877_9EURY</name>
<dbReference type="InterPro" id="IPR015943">
    <property type="entry name" value="WD40/YVTN_repeat-like_dom_sf"/>
</dbReference>
<reference evidence="2 3" key="1">
    <citation type="journal article" date="2019" name="Int. J. Syst. Evol. Microbiol.">
        <title>The Global Catalogue of Microorganisms (GCM) 10K type strain sequencing project: providing services to taxonomists for standard genome sequencing and annotation.</title>
        <authorList>
            <consortium name="The Broad Institute Genomics Platform"/>
            <consortium name="The Broad Institute Genome Sequencing Center for Infectious Disease"/>
            <person name="Wu L."/>
            <person name="Ma J."/>
        </authorList>
    </citation>
    <scope>NUCLEOTIDE SEQUENCE [LARGE SCALE GENOMIC DNA]</scope>
    <source>
        <strain evidence="2 3">XZGYJ-43</strain>
    </source>
</reference>
<accession>A0ABD5Z877</accession>
<dbReference type="Pfam" id="PF13360">
    <property type="entry name" value="PQQ_2"/>
    <property type="match status" value="1"/>
</dbReference>
<dbReference type="EMBL" id="JBHTAR010000011">
    <property type="protein sequence ID" value="MFC7201393.1"/>
    <property type="molecule type" value="Genomic_DNA"/>
</dbReference>
<proteinExistence type="predicted"/>
<dbReference type="Gene3D" id="2.130.10.10">
    <property type="entry name" value="YVTN repeat-like/Quinoprotein amine dehydrogenase"/>
    <property type="match status" value="1"/>
</dbReference>
<evidence type="ECO:0000259" key="1">
    <source>
        <dbReference type="Pfam" id="PF13360"/>
    </source>
</evidence>
<dbReference type="Proteomes" id="UP001596447">
    <property type="component" value="Unassembled WGS sequence"/>
</dbReference>
<evidence type="ECO:0000313" key="3">
    <source>
        <dbReference type="Proteomes" id="UP001596447"/>
    </source>
</evidence>
<dbReference type="InterPro" id="IPR011047">
    <property type="entry name" value="Quinoprotein_ADH-like_sf"/>
</dbReference>
<organism evidence="2 3">
    <name type="scientific">Halospeciosus flavus</name>
    <dbReference type="NCBI Taxonomy" id="3032283"/>
    <lineage>
        <taxon>Archaea</taxon>
        <taxon>Methanobacteriati</taxon>
        <taxon>Methanobacteriota</taxon>
        <taxon>Stenosarchaea group</taxon>
        <taxon>Halobacteria</taxon>
        <taxon>Halobacteriales</taxon>
        <taxon>Halobacteriaceae</taxon>
        <taxon>Halospeciosus</taxon>
    </lineage>
</organism>
<evidence type="ECO:0000313" key="2">
    <source>
        <dbReference type="EMBL" id="MFC7201393.1"/>
    </source>
</evidence>
<comment type="caution">
    <text evidence="2">The sequence shown here is derived from an EMBL/GenBank/DDBJ whole genome shotgun (WGS) entry which is preliminary data.</text>
</comment>
<gene>
    <name evidence="2" type="ORF">ACFQJ9_18620</name>
</gene>
<sequence>MDVADGSLQWDRRFEPATVDCRTSGEKRQCARWFTVDAVAGGTLVAAVRRYDDEPDSLLTLDARDGSVQWRDTLADAGMSLTKPVVAGQVLYVGVDREEGAASELRRYDLRDGTRVSTTPLSGSLAGDPVVAEERILLPLRTALVCLA</sequence>
<protein>
    <submittedName>
        <fullName evidence="2">PQQ-binding-like beta-propeller repeat protein</fullName>
    </submittedName>
</protein>
<feature type="domain" description="Pyrrolo-quinoline quinone repeat" evidence="1">
    <location>
        <begin position="2"/>
        <end position="116"/>
    </location>
</feature>
<dbReference type="InterPro" id="IPR002372">
    <property type="entry name" value="PQQ_rpt_dom"/>
</dbReference>
<dbReference type="SUPFAM" id="SSF50998">
    <property type="entry name" value="Quinoprotein alcohol dehydrogenase-like"/>
    <property type="match status" value="1"/>
</dbReference>